<dbReference type="PaxDb" id="121845-A0A1S4EPU2"/>
<evidence type="ECO:0000313" key="2">
    <source>
        <dbReference type="Proteomes" id="UP000079169"/>
    </source>
</evidence>
<evidence type="ECO:0000256" key="1">
    <source>
        <dbReference type="SAM" id="Coils"/>
    </source>
</evidence>
<accession>A0A1S4EPU2</accession>
<gene>
    <name evidence="3" type="primary">LOC108253902</name>
    <name evidence="4" type="synonym">LOC108253903</name>
</gene>
<name>A0A1S4EPU2_DIACI</name>
<feature type="coiled-coil region" evidence="1">
    <location>
        <begin position="61"/>
        <end position="116"/>
    </location>
</feature>
<protein>
    <submittedName>
        <fullName evidence="3">Uncharacterized protein LOC108253902</fullName>
    </submittedName>
    <submittedName>
        <fullName evidence="4">Uncharacterized protein LOC108253903</fullName>
    </submittedName>
</protein>
<evidence type="ECO:0000313" key="4">
    <source>
        <dbReference type="RefSeq" id="XP_017304204.1"/>
    </source>
</evidence>
<dbReference type="KEGG" id="dci:108253902"/>
<dbReference type="KEGG" id="dci:108253903"/>
<dbReference type="GeneID" id="108253903"/>
<dbReference type="RefSeq" id="XP_017304204.1">
    <property type="nucleotide sequence ID" value="XM_017448715.2"/>
</dbReference>
<dbReference type="Proteomes" id="UP000079169">
    <property type="component" value="Unplaced"/>
</dbReference>
<sequence>MPTETRHQALKDNDPYLTSEDQDIHVKVYQELKYIEQQVKCIEEYNPNVLRTLITDVFEIIKTKNKNMEELSNNTKALEEKIIEMNEEKNYLQDKINNQNQQISDLIQENQTILDQDYQIIVEKNARSPH</sequence>
<dbReference type="GeneID" id="108253902"/>
<evidence type="ECO:0000313" key="3">
    <source>
        <dbReference type="RefSeq" id="XP_017304203.1"/>
    </source>
</evidence>
<keyword evidence="1" id="KW-0175">Coiled coil</keyword>
<dbReference type="AlphaFoldDB" id="A0A1S4EPU2"/>
<dbReference type="RefSeq" id="XP_017304203.1">
    <property type="nucleotide sequence ID" value="XM_017448714.2"/>
</dbReference>
<reference evidence="3 4" key="1">
    <citation type="submission" date="2023-09" db="UniProtKB">
        <authorList>
            <consortium name="RefSeq"/>
        </authorList>
    </citation>
    <scope>IDENTIFICATION</scope>
</reference>
<keyword evidence="2" id="KW-1185">Reference proteome</keyword>
<proteinExistence type="predicted"/>
<organism evidence="3">
    <name type="scientific">Diaphorina citri</name>
    <name type="common">Asian citrus psyllid</name>
    <dbReference type="NCBI Taxonomy" id="121845"/>
    <lineage>
        <taxon>Eukaryota</taxon>
        <taxon>Metazoa</taxon>
        <taxon>Ecdysozoa</taxon>
        <taxon>Arthropoda</taxon>
        <taxon>Hexapoda</taxon>
        <taxon>Insecta</taxon>
        <taxon>Pterygota</taxon>
        <taxon>Neoptera</taxon>
        <taxon>Paraneoptera</taxon>
        <taxon>Hemiptera</taxon>
        <taxon>Sternorrhyncha</taxon>
        <taxon>Psylloidea</taxon>
        <taxon>Psyllidae</taxon>
        <taxon>Diaphorininae</taxon>
        <taxon>Diaphorina</taxon>
    </lineage>
</organism>